<organism evidence="2 3">
    <name type="scientific">Madurella mycetomatis</name>
    <dbReference type="NCBI Taxonomy" id="100816"/>
    <lineage>
        <taxon>Eukaryota</taxon>
        <taxon>Fungi</taxon>
        <taxon>Dikarya</taxon>
        <taxon>Ascomycota</taxon>
        <taxon>Pezizomycotina</taxon>
        <taxon>Sordariomycetes</taxon>
        <taxon>Sordariomycetidae</taxon>
        <taxon>Sordariales</taxon>
        <taxon>Sordariales incertae sedis</taxon>
        <taxon>Madurella</taxon>
    </lineage>
</organism>
<feature type="compositionally biased region" description="Basic and acidic residues" evidence="1">
    <location>
        <begin position="261"/>
        <end position="271"/>
    </location>
</feature>
<feature type="compositionally biased region" description="Basic and acidic residues" evidence="1">
    <location>
        <begin position="370"/>
        <end position="392"/>
    </location>
</feature>
<feature type="region of interest" description="Disordered" evidence="1">
    <location>
        <begin position="184"/>
        <end position="230"/>
    </location>
</feature>
<feature type="region of interest" description="Disordered" evidence="1">
    <location>
        <begin position="260"/>
        <end position="293"/>
    </location>
</feature>
<feature type="compositionally biased region" description="Basic residues" evidence="1">
    <location>
        <begin position="356"/>
        <end position="369"/>
    </location>
</feature>
<keyword evidence="3" id="KW-1185">Reference proteome</keyword>
<reference evidence="2 3" key="1">
    <citation type="journal article" date="2016" name="Genome Announc.">
        <title>Genome Sequence of Madurella mycetomatis mm55, Isolated from a Human Mycetoma Case in Sudan.</title>
        <authorList>
            <person name="Smit S."/>
            <person name="Derks M.F."/>
            <person name="Bervoets S."/>
            <person name="Fahal A."/>
            <person name="van Leeuwen W."/>
            <person name="van Belkum A."/>
            <person name="van de Sande W.W."/>
        </authorList>
    </citation>
    <scope>NUCLEOTIDE SEQUENCE [LARGE SCALE GENOMIC DNA]</scope>
    <source>
        <strain evidence="3">mm55</strain>
    </source>
</reference>
<dbReference type="Proteomes" id="UP000078237">
    <property type="component" value="Unassembled WGS sequence"/>
</dbReference>
<proteinExistence type="predicted"/>
<name>A0A175VZV6_9PEZI</name>
<feature type="compositionally biased region" description="Polar residues" evidence="1">
    <location>
        <begin position="28"/>
        <end position="43"/>
    </location>
</feature>
<feature type="region of interest" description="Disordered" evidence="1">
    <location>
        <begin position="310"/>
        <end position="392"/>
    </location>
</feature>
<gene>
    <name evidence="2" type="ORF">MMYC01_206037</name>
</gene>
<feature type="compositionally biased region" description="Basic residues" evidence="1">
    <location>
        <begin position="188"/>
        <end position="202"/>
    </location>
</feature>
<dbReference type="EMBL" id="LCTW02000194">
    <property type="protein sequence ID" value="KXX76771.1"/>
    <property type="molecule type" value="Genomic_DNA"/>
</dbReference>
<dbReference type="STRING" id="100816.A0A175VZV6"/>
<feature type="compositionally biased region" description="Basic and acidic residues" evidence="1">
    <location>
        <begin position="90"/>
        <end position="101"/>
    </location>
</feature>
<comment type="caution">
    <text evidence="2">The sequence shown here is derived from an EMBL/GenBank/DDBJ whole genome shotgun (WGS) entry which is preliminary data.</text>
</comment>
<sequence>MPRQLPWKVKSAKCTQTPSRPKAAASPALSTSHSPAHRPTSTPKPELTPDPSSKPRRSLGHTPGIIYLLIVPTGANVSVRSPSTSPPPEPLKEEYAAHNDNKTSASLTPLRFMIEGVEHDDKYRMVEDEFLAVAGDFTRHLHAAEYQRLKNLAKLQNAETIQNISRPVTGEMTDLAKRRHAALDTAAKQRRGASKVLGKRAARNGPTSGDEGAPRRRPATSLQGLMDSPRKQAVPLALGTAGTLSGESFRGSMVLSPSRRLGRDAIIKREPSPGSEDDDLDGQHPWPPKYGQKAELPLARQLSVYQAPARNTEPKFPSNPFLRTANAAKRGNHAHGTASAKQSNLPEEDEDFFSRLRARRAEQKRRRESRIHESTVKASESRVAAHDEIPFL</sequence>
<evidence type="ECO:0000313" key="3">
    <source>
        <dbReference type="Proteomes" id="UP000078237"/>
    </source>
</evidence>
<dbReference type="VEuPathDB" id="FungiDB:MMYC01_206037"/>
<accession>A0A175VZV6</accession>
<feature type="region of interest" description="Disordered" evidence="1">
    <location>
        <begin position="1"/>
        <end position="60"/>
    </location>
</feature>
<evidence type="ECO:0000256" key="1">
    <source>
        <dbReference type="SAM" id="MobiDB-lite"/>
    </source>
</evidence>
<evidence type="ECO:0000313" key="2">
    <source>
        <dbReference type="EMBL" id="KXX76771.1"/>
    </source>
</evidence>
<feature type="region of interest" description="Disordered" evidence="1">
    <location>
        <begin position="77"/>
        <end position="101"/>
    </location>
</feature>
<dbReference type="AlphaFoldDB" id="A0A175VZV6"/>
<protein>
    <submittedName>
        <fullName evidence="2">Uncharacterized protein</fullName>
    </submittedName>
</protein>
<dbReference type="OrthoDB" id="5374569at2759"/>